<evidence type="ECO:0000256" key="3">
    <source>
        <dbReference type="ARBA" id="ARBA00012239"/>
    </source>
</evidence>
<evidence type="ECO:0000313" key="10">
    <source>
        <dbReference type="Proteomes" id="UP000000370"/>
    </source>
</evidence>
<comment type="catalytic activity">
    <reaction evidence="6">
        <text>(sulfur carrier)-H + L-cysteine = (sulfur carrier)-SH + L-alanine</text>
        <dbReference type="Rhea" id="RHEA:43892"/>
        <dbReference type="Rhea" id="RHEA-COMP:14737"/>
        <dbReference type="Rhea" id="RHEA-COMP:14739"/>
        <dbReference type="ChEBI" id="CHEBI:29917"/>
        <dbReference type="ChEBI" id="CHEBI:35235"/>
        <dbReference type="ChEBI" id="CHEBI:57972"/>
        <dbReference type="ChEBI" id="CHEBI:64428"/>
        <dbReference type="EC" id="2.8.1.7"/>
    </reaction>
</comment>
<dbReference type="Gene3D" id="3.40.640.10">
    <property type="entry name" value="Type I PLP-dependent aspartate aminotransferase-like (Major domain)"/>
    <property type="match status" value="1"/>
</dbReference>
<accession>A9KPW4</accession>
<dbReference type="GO" id="GO:0031071">
    <property type="term" value="F:cysteine desulfurase activity"/>
    <property type="evidence" value="ECO:0007669"/>
    <property type="project" value="UniProtKB-EC"/>
</dbReference>
<dbReference type="InterPro" id="IPR015421">
    <property type="entry name" value="PyrdxlP-dep_Trfase_major"/>
</dbReference>
<dbReference type="NCBIfam" id="TIGR01977">
    <property type="entry name" value="am_tr_V_EF2568"/>
    <property type="match status" value="1"/>
</dbReference>
<dbReference type="RefSeq" id="WP_012199517.1">
    <property type="nucleotide sequence ID" value="NC_010001.1"/>
</dbReference>
<dbReference type="CDD" id="cd06453">
    <property type="entry name" value="SufS_like"/>
    <property type="match status" value="1"/>
</dbReference>
<dbReference type="InterPro" id="IPR000192">
    <property type="entry name" value="Aminotrans_V_dom"/>
</dbReference>
<dbReference type="AlphaFoldDB" id="A9KPW4"/>
<comment type="cofactor">
    <cofactor evidence="1 7">
        <name>pyridoxal 5'-phosphate</name>
        <dbReference type="ChEBI" id="CHEBI:597326"/>
    </cofactor>
</comment>
<evidence type="ECO:0000256" key="1">
    <source>
        <dbReference type="ARBA" id="ARBA00001933"/>
    </source>
</evidence>
<dbReference type="GO" id="GO:0030170">
    <property type="term" value="F:pyridoxal phosphate binding"/>
    <property type="evidence" value="ECO:0007669"/>
    <property type="project" value="InterPro"/>
</dbReference>
<dbReference type="STRING" id="357809.Cphy_1489"/>
<dbReference type="GO" id="GO:0006534">
    <property type="term" value="P:cysteine metabolic process"/>
    <property type="evidence" value="ECO:0007669"/>
    <property type="project" value="InterPro"/>
</dbReference>
<dbReference type="Proteomes" id="UP000000370">
    <property type="component" value="Chromosome"/>
</dbReference>
<dbReference type="EC" id="2.8.1.7" evidence="3"/>
<dbReference type="PANTHER" id="PTHR43586:SF4">
    <property type="entry name" value="ISOPENICILLIN N EPIMERASE"/>
    <property type="match status" value="1"/>
</dbReference>
<reference evidence="10" key="1">
    <citation type="submission" date="2007-11" db="EMBL/GenBank/DDBJ databases">
        <title>Complete genome sequence of Clostridium phytofermentans ISDg.</title>
        <authorList>
            <person name="Leschine S.B."/>
            <person name="Warnick T.A."/>
            <person name="Blanchard J.L."/>
            <person name="Schnell D.J."/>
            <person name="Petit E.L."/>
            <person name="LaTouf W.G."/>
            <person name="Copeland A."/>
            <person name="Lucas S."/>
            <person name="Lapidus A."/>
            <person name="Barry K."/>
            <person name="Glavina del Rio T."/>
            <person name="Dalin E."/>
            <person name="Tice H."/>
            <person name="Pitluck S."/>
            <person name="Kiss H."/>
            <person name="Brettin T."/>
            <person name="Bruce D."/>
            <person name="Detter J.C."/>
            <person name="Han C."/>
            <person name="Kuske C."/>
            <person name="Schmutz J."/>
            <person name="Larimer F."/>
            <person name="Land M."/>
            <person name="Hauser L."/>
            <person name="Kyrpides N."/>
            <person name="Kim E.A."/>
            <person name="Richardson P."/>
        </authorList>
    </citation>
    <scope>NUCLEOTIDE SEQUENCE [LARGE SCALE GENOMIC DNA]</scope>
    <source>
        <strain evidence="10">ATCC 700394 / DSM 18823 / ISDg</strain>
    </source>
</reference>
<feature type="domain" description="Aminotransferase class V" evidence="8">
    <location>
        <begin position="2"/>
        <end position="366"/>
    </location>
</feature>
<organism evidence="9 10">
    <name type="scientific">Lachnoclostridium phytofermentans (strain ATCC 700394 / DSM 18823 / ISDg)</name>
    <name type="common">Clostridium phytofermentans</name>
    <dbReference type="NCBI Taxonomy" id="357809"/>
    <lineage>
        <taxon>Bacteria</taxon>
        <taxon>Bacillati</taxon>
        <taxon>Bacillota</taxon>
        <taxon>Clostridia</taxon>
        <taxon>Lachnospirales</taxon>
        <taxon>Lachnospiraceae</taxon>
    </lineage>
</organism>
<dbReference type="InterPro" id="IPR020578">
    <property type="entry name" value="Aminotrans_V_PyrdxlP_BS"/>
</dbReference>
<dbReference type="HOGENOM" id="CLU_003433_2_4_9"/>
<evidence type="ECO:0000256" key="7">
    <source>
        <dbReference type="RuleBase" id="RU004504"/>
    </source>
</evidence>
<gene>
    <name evidence="9" type="ordered locus">Cphy_1489</name>
</gene>
<keyword evidence="4 9" id="KW-0808">Transferase</keyword>
<dbReference type="OrthoDB" id="9804366at2"/>
<evidence type="ECO:0000256" key="2">
    <source>
        <dbReference type="ARBA" id="ARBA00010447"/>
    </source>
</evidence>
<comment type="similarity">
    <text evidence="2">Belongs to the class-V pyridoxal-phosphate-dependent aminotransferase family. Csd subfamily.</text>
</comment>
<sequence>MIYFDNAATSLKKPDSVADAVYAAIKNMGNSGRGSHTASLEAGRAIYATREILAKLFCIKDASRIAFTSNATESLNIAIKGLLHKGDHVITTELEHNSVLRPLYELESSGVELTIIKSDLSGNIKIEEIEKSIKKNTKMVICGHSSNLTGNLLDIKRIGKLCREEKVLFVVDAAQTAGVFPIDVEEQSIDVLCFTGHKGLLGPQGTGGIYVREGVLVSPLKTGGSGFSSFSKTHPDVMPECLEAGTLNGHGIAGLYAGVTYILEKGIDQIREKEQKLMWQFYKGIIDIPNIKIYGSFTTIDRAAIVTFNIADYDSGEVSDQLAEEFGIYTRSGGHCAPLLHEALGTKEQGAVRFSFSHFNTEEEVNIAIDAVKKLAIEI</sequence>
<keyword evidence="10" id="KW-1185">Reference proteome</keyword>
<evidence type="ECO:0000259" key="8">
    <source>
        <dbReference type="Pfam" id="PF00266"/>
    </source>
</evidence>
<protein>
    <recommendedName>
        <fullName evidence="3">cysteine desulfurase</fullName>
        <ecNumber evidence="3">2.8.1.7</ecNumber>
    </recommendedName>
</protein>
<name>A9KPW4_LACP7</name>
<dbReference type="Gene3D" id="3.90.1150.10">
    <property type="entry name" value="Aspartate Aminotransferase, domain 1"/>
    <property type="match status" value="1"/>
</dbReference>
<dbReference type="Pfam" id="PF00266">
    <property type="entry name" value="Aminotran_5"/>
    <property type="match status" value="1"/>
</dbReference>
<proteinExistence type="inferred from homology"/>
<dbReference type="KEGG" id="cpy:Cphy_1489"/>
<dbReference type="PANTHER" id="PTHR43586">
    <property type="entry name" value="CYSTEINE DESULFURASE"/>
    <property type="match status" value="1"/>
</dbReference>
<evidence type="ECO:0000256" key="4">
    <source>
        <dbReference type="ARBA" id="ARBA00022679"/>
    </source>
</evidence>
<dbReference type="eggNOG" id="COG0520">
    <property type="taxonomic scope" value="Bacteria"/>
</dbReference>
<keyword evidence="5" id="KW-0663">Pyridoxal phosphate</keyword>
<dbReference type="PROSITE" id="PS00595">
    <property type="entry name" value="AA_TRANSFER_CLASS_5"/>
    <property type="match status" value="1"/>
</dbReference>
<dbReference type="EMBL" id="CP000885">
    <property type="protein sequence ID" value="ABX41863.1"/>
    <property type="molecule type" value="Genomic_DNA"/>
</dbReference>
<dbReference type="InterPro" id="IPR010969">
    <property type="entry name" value="Cys_dSase-rel_unknwn_funct"/>
</dbReference>
<dbReference type="InterPro" id="IPR015424">
    <property type="entry name" value="PyrdxlP-dep_Trfase"/>
</dbReference>
<dbReference type="PIRSF" id="PIRSF005572">
    <property type="entry name" value="NifS"/>
    <property type="match status" value="1"/>
</dbReference>
<dbReference type="InterPro" id="IPR010970">
    <property type="entry name" value="Cys_dSase_SufS"/>
</dbReference>
<dbReference type="InterPro" id="IPR015422">
    <property type="entry name" value="PyrdxlP-dep_Trfase_small"/>
</dbReference>
<evidence type="ECO:0000256" key="6">
    <source>
        <dbReference type="ARBA" id="ARBA00050776"/>
    </source>
</evidence>
<evidence type="ECO:0000313" key="9">
    <source>
        <dbReference type="EMBL" id="ABX41863.1"/>
    </source>
</evidence>
<dbReference type="InterPro" id="IPR016454">
    <property type="entry name" value="Cysteine_dSase"/>
</dbReference>
<dbReference type="SUPFAM" id="SSF53383">
    <property type="entry name" value="PLP-dependent transferases"/>
    <property type="match status" value="1"/>
</dbReference>
<evidence type="ECO:0000256" key="5">
    <source>
        <dbReference type="ARBA" id="ARBA00022898"/>
    </source>
</evidence>